<evidence type="ECO:0000256" key="1">
    <source>
        <dbReference type="SAM" id="SignalP"/>
    </source>
</evidence>
<proteinExistence type="predicted"/>
<feature type="chain" id="PRO_5025541457" evidence="1">
    <location>
        <begin position="23"/>
        <end position="103"/>
    </location>
</feature>
<organism evidence="2">
    <name type="scientific">Ixodes ricinus</name>
    <name type="common">Common tick</name>
    <name type="synonym">Acarus ricinus</name>
    <dbReference type="NCBI Taxonomy" id="34613"/>
    <lineage>
        <taxon>Eukaryota</taxon>
        <taxon>Metazoa</taxon>
        <taxon>Ecdysozoa</taxon>
        <taxon>Arthropoda</taxon>
        <taxon>Chelicerata</taxon>
        <taxon>Arachnida</taxon>
        <taxon>Acari</taxon>
        <taxon>Parasitiformes</taxon>
        <taxon>Ixodida</taxon>
        <taxon>Ixodoidea</taxon>
        <taxon>Ixodidae</taxon>
        <taxon>Ixodinae</taxon>
        <taxon>Ixodes</taxon>
    </lineage>
</organism>
<sequence length="103" mass="11296">MSHLVFLSFLRVCVLRVNPNRARVNVPLCATHLVPRSCLDWDGTEAACPLHITTIACLLLYAGKAAHLSGRLCAGVNAQRFLRCVTISLAYCETCFCSFQLGL</sequence>
<evidence type="ECO:0000313" key="2">
    <source>
        <dbReference type="EMBL" id="MXU88669.1"/>
    </source>
</evidence>
<dbReference type="AlphaFoldDB" id="A0A6B0U818"/>
<name>A0A6B0U818_IXORI</name>
<keyword evidence="1" id="KW-0732">Signal</keyword>
<feature type="signal peptide" evidence="1">
    <location>
        <begin position="1"/>
        <end position="22"/>
    </location>
</feature>
<accession>A0A6B0U818</accession>
<protein>
    <submittedName>
        <fullName evidence="2">Putative secreted protein</fullName>
    </submittedName>
</protein>
<reference evidence="2" key="1">
    <citation type="submission" date="2019-12" db="EMBL/GenBank/DDBJ databases">
        <title>An insight into the sialome of adult female Ixodes ricinus ticks feeding for 6 days.</title>
        <authorList>
            <person name="Perner J."/>
            <person name="Ribeiro J.M.C."/>
        </authorList>
    </citation>
    <scope>NUCLEOTIDE SEQUENCE</scope>
    <source>
        <strain evidence="2">Semi-engorged</strain>
        <tissue evidence="2">Salivary glands</tissue>
    </source>
</reference>
<dbReference type="EMBL" id="GIFC01006586">
    <property type="protein sequence ID" value="MXU88669.1"/>
    <property type="molecule type" value="Transcribed_RNA"/>
</dbReference>